<dbReference type="AlphaFoldDB" id="A0A1Q2ZX16"/>
<dbReference type="EMBL" id="BDGX01000009">
    <property type="protein sequence ID" value="GAV47803.1"/>
    <property type="molecule type" value="Genomic_DNA"/>
</dbReference>
<proteinExistence type="predicted"/>
<dbReference type="Proteomes" id="UP000187013">
    <property type="component" value="Unassembled WGS sequence"/>
</dbReference>
<sequence length="558" mass="64521">MSDDEENYDDFMMSDDDGMVEMEDDDEDEENIAGSGSQNGESGNDISDSSEINRQSLEDLYEMGVYYGEEQDWIKAQTTLRKLVDISEGDTDEDAVHWRHKSLLQILHHWALRMHYNDLPQLDEVIPACKELVRQFGIQNDDKIWSEIYTTPRGFLFDDEFEPLALPRIELQLKCMEPLLIDETMQLRHNVLSIWQNRLKSNRIDESRINFLESHCFNNDDGKELDTLHVEIVNLILQCYIHEFMSTGKINSMAKFSQFLVKVESHANRSLAVSQTLGIMMQLPLAQAIEQVLQKSPDTKRLQQLFWSSLRQVEEIGGPQKFSSRLEEFILCGFIFCSMIMYRENGKVNPFDLEQVKVGREMEIVQILQDCYYNFVQLKLSQLGISINKLPIGVLTLLDVLVKEIYQVAQITKLWESVAPLFSCISLRDLQKELQVSQIPVTRDHILTILMTSIMKDRAAVHYKLDLKRDLVYFGNENKVPLSLCAKQSLTLGELERSNDIGMWHSTRKIKHKDTNAFFQDLQKQRVGEYEGGSFQPRSSQDSLIHELALQAARVWSS</sequence>
<comment type="caution">
    <text evidence="2">The sequence shown here is derived from an EMBL/GenBank/DDBJ whole genome shotgun (WGS) entry which is preliminary data.</text>
</comment>
<feature type="compositionally biased region" description="Acidic residues" evidence="1">
    <location>
        <begin position="1"/>
        <end position="31"/>
    </location>
</feature>
<evidence type="ECO:0000313" key="3">
    <source>
        <dbReference type="Proteomes" id="UP000187013"/>
    </source>
</evidence>
<feature type="compositionally biased region" description="Polar residues" evidence="1">
    <location>
        <begin position="34"/>
        <end position="50"/>
    </location>
</feature>
<dbReference type="eggNOG" id="ENOG502RXR9">
    <property type="taxonomic scope" value="Eukaryota"/>
</dbReference>
<protein>
    <recommendedName>
        <fullName evidence="4">PCI domain-containing protein</fullName>
    </recommendedName>
</protein>
<accession>A0A1Q2ZX16</accession>
<gene>
    <name evidence="2" type="ORF">ZYGR_0I00990</name>
</gene>
<reference evidence="2 3" key="1">
    <citation type="submission" date="2016-08" db="EMBL/GenBank/DDBJ databases">
        <title>Draft genome sequence of allopolyploid Zygosaccharomyces rouxii.</title>
        <authorList>
            <person name="Watanabe J."/>
            <person name="Uehara K."/>
            <person name="Mogi Y."/>
            <person name="Tsukioka Y."/>
        </authorList>
    </citation>
    <scope>NUCLEOTIDE SEQUENCE [LARGE SCALE GENOMIC DNA]</scope>
    <source>
        <strain evidence="2 3">NBRC 110957</strain>
    </source>
</reference>
<dbReference type="OrthoDB" id="4047547at2759"/>
<evidence type="ECO:0008006" key="4">
    <source>
        <dbReference type="Google" id="ProtNLM"/>
    </source>
</evidence>
<evidence type="ECO:0000256" key="1">
    <source>
        <dbReference type="SAM" id="MobiDB-lite"/>
    </source>
</evidence>
<evidence type="ECO:0000313" key="2">
    <source>
        <dbReference type="EMBL" id="GAV47803.1"/>
    </source>
</evidence>
<organism evidence="2 3">
    <name type="scientific">Zygosaccharomyces rouxii</name>
    <dbReference type="NCBI Taxonomy" id="4956"/>
    <lineage>
        <taxon>Eukaryota</taxon>
        <taxon>Fungi</taxon>
        <taxon>Dikarya</taxon>
        <taxon>Ascomycota</taxon>
        <taxon>Saccharomycotina</taxon>
        <taxon>Saccharomycetes</taxon>
        <taxon>Saccharomycetales</taxon>
        <taxon>Saccharomycetaceae</taxon>
        <taxon>Zygosaccharomyces</taxon>
    </lineage>
</organism>
<feature type="region of interest" description="Disordered" evidence="1">
    <location>
        <begin position="1"/>
        <end position="50"/>
    </location>
</feature>
<name>A0A1Q2ZX16_ZYGRO</name>